<sequence>MIPKKFKLINSRGDILPLNDHTETGLFVLNWDGLGVDIKFDLDQYQASQIVKNRTLNMQNFKVNVNIGMNYSAITPRAIYNGLVTFLNYSPYTLTMEDENGMYNRDVQIQTMTLTDLKDGVVFEETIEFLCTSLWYEWQEYTQEPKDLTTLSAKVFGADPAPSLMGYVFGIPVPTPDNEMPTIGNGNILADPINLNSNDAEITGSFNTDEGTVTGHLYINGNKVSEGGNFDTDVFTFTYPITPTDFNWSDRVKLEMWGASGMLDETWVEVEGFQYGYVYGVSEDSDISGVFNITNDSVYFGLTDGSPCIIEISDTINGLTNPGWAITVAGQTVASDAYTGTIPKEYGIRVSSIDGEAEAIRYNLTTNVPENIYQTQDQTKSNFVKFPIGVSQIRFSGLNLSSPGLMIKIRLRREVLSVG</sequence>
<protein>
    <recommendedName>
        <fullName evidence="1">Distal tail protein N-terminal domain-containing protein</fullName>
    </recommendedName>
</protein>
<reference evidence="2" key="1">
    <citation type="journal article" date="2014" name="Appl. Environ. Microbiol.">
        <title>Comparative genomic and morphological analysis of Listeria phages isolated from farm environments.</title>
        <authorList>
            <person name="Denes T."/>
            <person name="Vongkamjan K."/>
            <person name="Ackermann H.W."/>
            <person name="Moreno Switt A.I."/>
            <person name="Wiedmann M."/>
            <person name="den Bakker H.C."/>
        </authorList>
    </citation>
    <scope>NUCLEOTIDE SEQUENCE</scope>
</reference>
<feature type="domain" description="Distal tail protein N-terminal" evidence="1">
    <location>
        <begin position="4"/>
        <end position="132"/>
    </location>
</feature>
<dbReference type="Pfam" id="PF16774">
    <property type="entry name" value="Dit_N"/>
    <property type="match status" value="1"/>
</dbReference>
<name>A0A059T867_9CAUD</name>
<evidence type="ECO:0000313" key="2">
    <source>
        <dbReference type="EMBL" id="AHL18980.1"/>
    </source>
</evidence>
<proteinExistence type="predicted"/>
<gene>
    <name evidence="2" type="ORF">LP083-1_015</name>
</gene>
<evidence type="ECO:0000259" key="1">
    <source>
        <dbReference type="Pfam" id="PF16774"/>
    </source>
</evidence>
<dbReference type="InterPro" id="IPR031899">
    <property type="entry name" value="Dit_N"/>
</dbReference>
<organism evidence="2">
    <name type="scientific">Listeria phage LP-083-1</name>
    <dbReference type="NCBI Taxonomy" id="1458854"/>
    <lineage>
        <taxon>Viruses</taxon>
        <taxon>Duplodnaviria</taxon>
        <taxon>Heunggongvirae</taxon>
        <taxon>Uroviricota</taxon>
        <taxon>Caudoviricetes</taxon>
    </lineage>
</organism>
<dbReference type="EMBL" id="KJ094027">
    <property type="protein sequence ID" value="AHL18980.1"/>
    <property type="molecule type" value="Genomic_DNA"/>
</dbReference>
<accession>A0A059T867</accession>